<dbReference type="InterPro" id="IPR001509">
    <property type="entry name" value="Epimerase_deHydtase"/>
</dbReference>
<reference evidence="3 4" key="1">
    <citation type="journal article" date="2017" name="Int. J. Syst. Evol. Microbiol.">
        <title>Marinicauda algicola sp. nov., isolated from a marine red alga Rhodosorus marinus.</title>
        <authorList>
            <person name="Jeong S.E."/>
            <person name="Jeon S.H."/>
            <person name="Chun B.H."/>
            <person name="Kim D.W."/>
            <person name="Jeon C.O."/>
        </authorList>
    </citation>
    <scope>NUCLEOTIDE SEQUENCE [LARGE SCALE GENOMIC DNA]</scope>
    <source>
        <strain evidence="3 4">JCM 31718</strain>
    </source>
</reference>
<keyword evidence="1" id="KW-0520">NAD</keyword>
<evidence type="ECO:0000256" key="1">
    <source>
        <dbReference type="ARBA" id="ARBA00023027"/>
    </source>
</evidence>
<dbReference type="AlphaFoldDB" id="A0A4S2H3R9"/>
<proteinExistence type="predicted"/>
<dbReference type="InterPro" id="IPR036291">
    <property type="entry name" value="NAD(P)-bd_dom_sf"/>
</dbReference>
<protein>
    <submittedName>
        <fullName evidence="3">NAD-dependent epimerase/dehydratase family protein</fullName>
    </submittedName>
</protein>
<gene>
    <name evidence="3" type="ORF">E5163_03920</name>
</gene>
<dbReference type="Pfam" id="PF01370">
    <property type="entry name" value="Epimerase"/>
    <property type="match status" value="1"/>
</dbReference>
<sequence>MTILVTGAAGFIGFHASRRLLARGERIVGLDSLTDYYDVALKRARLTELDRQAGFEFHRLDLADDDAVKRLVLETRPTRILHLAAQAGVRYSLDAPFAYTHSNVTGHLSVLEAARALGGDLAHLVYASSSSVYGERGGRFREDDALGEPVSLYAATKRADELMSSTYTHLYGLPQTGLRFFTVYGPWGRPDMAYFSFAEAMLRGETIRLFNEGRNQRDFTYIDDVIEPLVRVLDDAPGARHGVYNIGGSNPVETLDLVATLERALGVNAKTEPVPPQPGDVSYTCADVTRLERDYGCVPGTRLEEGIARFAQWFRSYRNS</sequence>
<comment type="caution">
    <text evidence="3">The sequence shown here is derived from an EMBL/GenBank/DDBJ whole genome shotgun (WGS) entry which is preliminary data.</text>
</comment>
<accession>A0A4S2H3R9</accession>
<name>A0A4S2H3R9_9PROT</name>
<organism evidence="3 4">
    <name type="scientific">Marinicauda algicola</name>
    <dbReference type="NCBI Taxonomy" id="2029849"/>
    <lineage>
        <taxon>Bacteria</taxon>
        <taxon>Pseudomonadati</taxon>
        <taxon>Pseudomonadota</taxon>
        <taxon>Alphaproteobacteria</taxon>
        <taxon>Maricaulales</taxon>
        <taxon>Maricaulaceae</taxon>
        <taxon>Marinicauda</taxon>
    </lineage>
</organism>
<dbReference type="EMBL" id="SRXW01000001">
    <property type="protein sequence ID" value="TGY90280.1"/>
    <property type="molecule type" value="Genomic_DNA"/>
</dbReference>
<dbReference type="RefSeq" id="WP_135994778.1">
    <property type="nucleotide sequence ID" value="NZ_CP071057.1"/>
</dbReference>
<evidence type="ECO:0000313" key="3">
    <source>
        <dbReference type="EMBL" id="TGY90280.1"/>
    </source>
</evidence>
<dbReference type="PRINTS" id="PR01713">
    <property type="entry name" value="NUCEPIMERASE"/>
</dbReference>
<dbReference type="OrthoDB" id="9801785at2"/>
<feature type="domain" description="NAD-dependent epimerase/dehydratase" evidence="2">
    <location>
        <begin position="3"/>
        <end position="247"/>
    </location>
</feature>
<dbReference type="Gene3D" id="3.40.50.720">
    <property type="entry name" value="NAD(P)-binding Rossmann-like Domain"/>
    <property type="match status" value="1"/>
</dbReference>
<keyword evidence="4" id="KW-1185">Reference proteome</keyword>
<dbReference type="Proteomes" id="UP000308054">
    <property type="component" value="Unassembled WGS sequence"/>
</dbReference>
<evidence type="ECO:0000313" key="4">
    <source>
        <dbReference type="Proteomes" id="UP000308054"/>
    </source>
</evidence>
<dbReference type="SUPFAM" id="SSF51735">
    <property type="entry name" value="NAD(P)-binding Rossmann-fold domains"/>
    <property type="match status" value="1"/>
</dbReference>
<dbReference type="PANTHER" id="PTHR43574">
    <property type="entry name" value="EPIMERASE-RELATED"/>
    <property type="match status" value="1"/>
</dbReference>
<evidence type="ECO:0000259" key="2">
    <source>
        <dbReference type="Pfam" id="PF01370"/>
    </source>
</evidence>